<evidence type="ECO:0000259" key="2">
    <source>
        <dbReference type="PROSITE" id="PS50112"/>
    </source>
</evidence>
<proteinExistence type="predicted"/>
<dbReference type="Pfam" id="PF13185">
    <property type="entry name" value="GAF_2"/>
    <property type="match status" value="1"/>
</dbReference>
<organism evidence="5 6">
    <name type="scientific">Kosmotoga olearia (strain ATCC BAA-1733 / DSM 21960 / TBF 19.5.1)</name>
    <dbReference type="NCBI Taxonomy" id="521045"/>
    <lineage>
        <taxon>Bacteria</taxon>
        <taxon>Thermotogati</taxon>
        <taxon>Thermotogota</taxon>
        <taxon>Thermotogae</taxon>
        <taxon>Kosmotogales</taxon>
        <taxon>Kosmotogaceae</taxon>
        <taxon>Kosmotoga</taxon>
    </lineage>
</organism>
<dbReference type="InterPro" id="IPR029787">
    <property type="entry name" value="Nucleotide_cyclase"/>
</dbReference>
<dbReference type="eggNOG" id="COG2199">
    <property type="taxonomic scope" value="Bacteria"/>
</dbReference>
<protein>
    <submittedName>
        <fullName evidence="5">Diguanylate cyclase and metal dependent phosphohydrolase</fullName>
    </submittedName>
</protein>
<dbReference type="InterPro" id="IPR000014">
    <property type="entry name" value="PAS"/>
</dbReference>
<dbReference type="Gene3D" id="3.30.70.270">
    <property type="match status" value="1"/>
</dbReference>
<evidence type="ECO:0000259" key="3">
    <source>
        <dbReference type="PROSITE" id="PS50887"/>
    </source>
</evidence>
<keyword evidence="1" id="KW-0472">Membrane</keyword>
<dbReference type="Pfam" id="PF13487">
    <property type="entry name" value="HD_5"/>
    <property type="match status" value="1"/>
</dbReference>
<evidence type="ECO:0000259" key="4">
    <source>
        <dbReference type="PROSITE" id="PS51832"/>
    </source>
</evidence>
<dbReference type="InterPro" id="IPR003607">
    <property type="entry name" value="HD/PDEase_dom"/>
</dbReference>
<dbReference type="PROSITE" id="PS50887">
    <property type="entry name" value="GGDEF"/>
    <property type="match status" value="1"/>
</dbReference>
<dbReference type="Proteomes" id="UP000002382">
    <property type="component" value="Chromosome"/>
</dbReference>
<dbReference type="Pfam" id="PF13426">
    <property type="entry name" value="PAS_9"/>
    <property type="match status" value="1"/>
</dbReference>
<keyword evidence="6" id="KW-1185">Reference proteome</keyword>
<gene>
    <name evidence="5" type="ordered locus">Kole_0452</name>
</gene>
<dbReference type="Gene3D" id="3.30.450.20">
    <property type="entry name" value="PAS domain"/>
    <property type="match status" value="1"/>
</dbReference>
<accession>C5CE67</accession>
<name>C5CE67_KOSOT</name>
<dbReference type="eggNOG" id="COG3437">
    <property type="taxonomic scope" value="Bacteria"/>
</dbReference>
<dbReference type="SUPFAM" id="SSF109604">
    <property type="entry name" value="HD-domain/PDEase-like"/>
    <property type="match status" value="1"/>
</dbReference>
<dbReference type="SUPFAM" id="SSF53850">
    <property type="entry name" value="Periplasmic binding protein-like II"/>
    <property type="match status" value="1"/>
</dbReference>
<dbReference type="InterPro" id="IPR003018">
    <property type="entry name" value="GAF"/>
</dbReference>
<dbReference type="PANTHER" id="PTHR43155:SF2">
    <property type="entry name" value="CYCLIC DI-GMP PHOSPHODIESTERASE PA4108"/>
    <property type="match status" value="1"/>
</dbReference>
<dbReference type="AlphaFoldDB" id="C5CE67"/>
<keyword evidence="1" id="KW-0812">Transmembrane</keyword>
<dbReference type="eggNOG" id="COG2203">
    <property type="taxonomic scope" value="Bacteria"/>
</dbReference>
<dbReference type="SMART" id="SM00471">
    <property type="entry name" value="HDc"/>
    <property type="match status" value="1"/>
</dbReference>
<dbReference type="PROSITE" id="PS50112">
    <property type="entry name" value="PAS"/>
    <property type="match status" value="1"/>
</dbReference>
<dbReference type="CDD" id="cd00077">
    <property type="entry name" value="HDc"/>
    <property type="match status" value="1"/>
</dbReference>
<dbReference type="Pfam" id="PF00990">
    <property type="entry name" value="GGDEF"/>
    <property type="match status" value="1"/>
</dbReference>
<dbReference type="InterPro" id="IPR035965">
    <property type="entry name" value="PAS-like_dom_sf"/>
</dbReference>
<feature type="domain" description="HD-GYP" evidence="4">
    <location>
        <begin position="560"/>
        <end position="755"/>
    </location>
</feature>
<dbReference type="OrthoDB" id="9804747at2"/>
<dbReference type="PROSITE" id="PS51832">
    <property type="entry name" value="HD_GYP"/>
    <property type="match status" value="1"/>
</dbReference>
<dbReference type="Gene3D" id="3.30.450.40">
    <property type="match status" value="1"/>
</dbReference>
<reference evidence="5 6" key="2">
    <citation type="journal article" date="2011" name="J. Bacteriol.">
        <title>Genome Sequence of Kosmotoga olearia Strain TBF 19.5.1, a Thermophilic Bacterium with a Wide Growth Temperature Range, Isolated from the Troll B Oil Platform in the North Sea.</title>
        <authorList>
            <person name="Swithers K.S."/>
            <person name="Dipippo J.L."/>
            <person name="Bruce D.C."/>
            <person name="Detter C."/>
            <person name="Tapia R."/>
            <person name="Han S."/>
            <person name="Goodwin L.A."/>
            <person name="Han J."/>
            <person name="Woyke T."/>
            <person name="Pitluck S."/>
            <person name="Pennacchio L."/>
            <person name="Nolan M."/>
            <person name="Mikhailova N."/>
            <person name="Land M.L."/>
            <person name="Nesbo C.L."/>
            <person name="Gogarten J.P."/>
            <person name="Noll K.M."/>
        </authorList>
    </citation>
    <scope>NUCLEOTIDE SEQUENCE [LARGE SCALE GENOMIC DNA]</scope>
    <source>
        <strain evidence="6">ATCC BAA-1733 / DSM 21960 / TBF 19.5.1</strain>
    </source>
</reference>
<keyword evidence="1" id="KW-1133">Transmembrane helix</keyword>
<dbReference type="SUPFAM" id="SSF55781">
    <property type="entry name" value="GAF domain-like"/>
    <property type="match status" value="1"/>
</dbReference>
<dbReference type="Gene3D" id="3.40.190.10">
    <property type="entry name" value="Periplasmic binding protein-like II"/>
    <property type="match status" value="1"/>
</dbReference>
<dbReference type="SUPFAM" id="SSF55785">
    <property type="entry name" value="PYP-like sensor domain (PAS domain)"/>
    <property type="match status" value="1"/>
</dbReference>
<sequence length="764" mass="87414">MVPPLELGRPAFFRDTLSVLFTQEYCFATKEGNDQLLSSLNEGLAIIKETGKYKEIYENWFGTLSAQHLIIKNLTKYGSIILLILTVGFLLALSWSRVLKIRVEEKTKELRKELLERMITEEKLRVSEERYRKLFESMLDGFILLKPVADKDGNINNFKIIEANTSFLKAVGKKKEEVVGKMLWDIFPTVYKSHIKVYEKVIETGRPTHFEIHSDETNKTFEIVGFTPQTGYFAAIVRDITQRKQAEKALKDNLEKIRKLHEIALKMEKSKSEEEVYHLIVEAAKKILEFDIYSLDIVEGNKFVVKAISEKVASPEIMEAPLNEGIAGKTFRTGKTIVVKDIANEPEAKPRSKEYRSAISIPIGNIGVFQTISTKRNAFSKEDVELAELLIFHATEAIERIRSEAKIKYLIFHDHLTGVYNRAFFEEELKRFDAESHLPLSIIMGDVNGLKLVNDAFGHTEGDRLLKTVATSIISSCRPQDIVARWGGDEFIILLPRAGYMLAEGILKRIKMNLEKSDEGSYIPISVAFGIATKENANQNIQEILKKVEEQMYKNKLLKSMSTRNSIITSLEKMLLEKSNETEEHARRMRKIAYEFGKYINLTDSEINDLVLLAALHDIGKISVPESILKKPGPLTVEEWEKIKEHPETGYRIAINSPDLVTIADGILYHHEWWNGSGYPRGLKEEEIPFIARVISIIDAYDVMTSGRPYKKRLSKDKALEEIKKSSGIQFDPRLARLFMEFMQSLEDSEKSDRNSDKDKSYHE</sequence>
<dbReference type="NCBIfam" id="TIGR00254">
    <property type="entry name" value="GGDEF"/>
    <property type="match status" value="1"/>
</dbReference>
<dbReference type="EMBL" id="CP001634">
    <property type="protein sequence ID" value="ACR79175.1"/>
    <property type="molecule type" value="Genomic_DNA"/>
</dbReference>
<dbReference type="SMART" id="SM00065">
    <property type="entry name" value="GAF"/>
    <property type="match status" value="1"/>
</dbReference>
<dbReference type="CDD" id="cd01949">
    <property type="entry name" value="GGDEF"/>
    <property type="match status" value="1"/>
</dbReference>
<dbReference type="STRING" id="521045.Kole_0452"/>
<dbReference type="HOGENOM" id="CLU_000445_92_5_0"/>
<dbReference type="InterPro" id="IPR029016">
    <property type="entry name" value="GAF-like_dom_sf"/>
</dbReference>
<feature type="transmembrane region" description="Helical" evidence="1">
    <location>
        <begin position="77"/>
        <end position="95"/>
    </location>
</feature>
<dbReference type="eggNOG" id="COG0834">
    <property type="taxonomic scope" value="Bacteria"/>
</dbReference>
<dbReference type="SMART" id="SM00267">
    <property type="entry name" value="GGDEF"/>
    <property type="match status" value="1"/>
</dbReference>
<evidence type="ECO:0000313" key="5">
    <source>
        <dbReference type="EMBL" id="ACR79175.1"/>
    </source>
</evidence>
<reference evidence="5 6" key="1">
    <citation type="submission" date="2009-06" db="EMBL/GenBank/DDBJ databases">
        <title>Complete sequence of Thermotogales bacterium TBF 19.5.1.</title>
        <authorList>
            <consortium name="US DOE Joint Genome Institute"/>
            <person name="Lucas S."/>
            <person name="Copeland A."/>
            <person name="Lapidus A."/>
            <person name="Glavina del Rio T."/>
            <person name="Tice H."/>
            <person name="Bruce D."/>
            <person name="Goodwin L."/>
            <person name="Pitluck S."/>
            <person name="Chertkov O."/>
            <person name="Brettin T."/>
            <person name="Detter J.C."/>
            <person name="Han C."/>
            <person name="Schmutz J."/>
            <person name="Larimer F."/>
            <person name="Land M."/>
            <person name="Hauser L."/>
            <person name="Kyrpides N."/>
            <person name="Ovchinnikova G."/>
            <person name="Noll K."/>
        </authorList>
    </citation>
    <scope>NUCLEOTIDE SEQUENCE [LARGE SCALE GENOMIC DNA]</scope>
    <source>
        <strain evidence="6">ATCC BAA-1733 / DSM 21960 / TBF 19.5.1</strain>
    </source>
</reference>
<dbReference type="SUPFAM" id="SSF55073">
    <property type="entry name" value="Nucleotide cyclase"/>
    <property type="match status" value="1"/>
</dbReference>
<evidence type="ECO:0000256" key="1">
    <source>
        <dbReference type="SAM" id="Phobius"/>
    </source>
</evidence>
<dbReference type="SMART" id="SM00091">
    <property type="entry name" value="PAS"/>
    <property type="match status" value="1"/>
</dbReference>
<dbReference type="PANTHER" id="PTHR43155">
    <property type="entry name" value="CYCLIC DI-GMP PHOSPHODIESTERASE PA4108-RELATED"/>
    <property type="match status" value="1"/>
</dbReference>
<dbReference type="InterPro" id="IPR037522">
    <property type="entry name" value="HD_GYP_dom"/>
</dbReference>
<feature type="domain" description="GGDEF" evidence="3">
    <location>
        <begin position="438"/>
        <end position="572"/>
    </location>
</feature>
<dbReference type="Gene3D" id="1.10.3210.10">
    <property type="entry name" value="Hypothetical protein af1432"/>
    <property type="match status" value="1"/>
</dbReference>
<dbReference type="NCBIfam" id="TIGR00229">
    <property type="entry name" value="sensory_box"/>
    <property type="match status" value="1"/>
</dbReference>
<evidence type="ECO:0000313" key="6">
    <source>
        <dbReference type="Proteomes" id="UP000002382"/>
    </source>
</evidence>
<dbReference type="KEGG" id="kol:Kole_0452"/>
<feature type="domain" description="PAS" evidence="2">
    <location>
        <begin position="127"/>
        <end position="205"/>
    </location>
</feature>
<dbReference type="RefSeq" id="WP_012744962.1">
    <property type="nucleotide sequence ID" value="NC_012785.1"/>
</dbReference>
<dbReference type="InterPro" id="IPR000160">
    <property type="entry name" value="GGDEF_dom"/>
</dbReference>
<dbReference type="InterPro" id="IPR043128">
    <property type="entry name" value="Rev_trsase/Diguanyl_cyclase"/>
</dbReference>